<proteinExistence type="predicted"/>
<dbReference type="Proteomes" id="UP001498398">
    <property type="component" value="Unassembled WGS sequence"/>
</dbReference>
<evidence type="ECO:0000313" key="2">
    <source>
        <dbReference type="EMBL" id="KAK7470651.1"/>
    </source>
</evidence>
<reference evidence="2 3" key="1">
    <citation type="submission" date="2024-01" db="EMBL/GenBank/DDBJ databases">
        <title>A draft genome for the cacao thread blight pathogen Marasmiellus scandens.</title>
        <authorList>
            <person name="Baruah I.K."/>
            <person name="Leung J."/>
            <person name="Bukari Y."/>
            <person name="Amoako-Attah I."/>
            <person name="Meinhardt L.W."/>
            <person name="Bailey B.A."/>
            <person name="Cohen S.P."/>
        </authorList>
    </citation>
    <scope>NUCLEOTIDE SEQUENCE [LARGE SCALE GENOMIC DNA]</scope>
    <source>
        <strain evidence="2 3">GH-19</strain>
    </source>
</reference>
<organism evidence="2 3">
    <name type="scientific">Marasmiellus scandens</name>
    <dbReference type="NCBI Taxonomy" id="2682957"/>
    <lineage>
        <taxon>Eukaryota</taxon>
        <taxon>Fungi</taxon>
        <taxon>Dikarya</taxon>
        <taxon>Basidiomycota</taxon>
        <taxon>Agaricomycotina</taxon>
        <taxon>Agaricomycetes</taxon>
        <taxon>Agaricomycetidae</taxon>
        <taxon>Agaricales</taxon>
        <taxon>Marasmiineae</taxon>
        <taxon>Omphalotaceae</taxon>
        <taxon>Marasmiellus</taxon>
    </lineage>
</organism>
<feature type="compositionally biased region" description="Polar residues" evidence="1">
    <location>
        <begin position="138"/>
        <end position="149"/>
    </location>
</feature>
<feature type="region of interest" description="Disordered" evidence="1">
    <location>
        <begin position="47"/>
        <end position="84"/>
    </location>
</feature>
<accession>A0ABR1K0W4</accession>
<keyword evidence="3" id="KW-1185">Reference proteome</keyword>
<feature type="compositionally biased region" description="Acidic residues" evidence="1">
    <location>
        <begin position="158"/>
        <end position="200"/>
    </location>
</feature>
<evidence type="ECO:0000256" key="1">
    <source>
        <dbReference type="SAM" id="MobiDB-lite"/>
    </source>
</evidence>
<gene>
    <name evidence="2" type="ORF">VKT23_002074</name>
</gene>
<protein>
    <submittedName>
        <fullName evidence="2">Uncharacterized protein</fullName>
    </submittedName>
</protein>
<comment type="caution">
    <text evidence="2">The sequence shown here is derived from an EMBL/GenBank/DDBJ whole genome shotgun (WGS) entry which is preliminary data.</text>
</comment>
<sequence>MTDLTYCYLHMTKRDLQVLDLYETKDYVKTKLGDDEIDIPFHMIPPNPEDSDNLPSNTHPSYPYGNPMSIKHPASRPRPGYDPWSRAADLHQELGYDGGGLNGALRWKELALHELLPVDELKEEAQKAMEARQMASGAGNNPQSGQQQEGLGAADRTVEEDEDEDEDEDDDENDENEQDDEDEEDEEGEEEEEEEESEDE</sequence>
<name>A0ABR1K0W4_9AGAR</name>
<evidence type="ECO:0000313" key="3">
    <source>
        <dbReference type="Proteomes" id="UP001498398"/>
    </source>
</evidence>
<dbReference type="EMBL" id="JBANRG010000002">
    <property type="protein sequence ID" value="KAK7470651.1"/>
    <property type="molecule type" value="Genomic_DNA"/>
</dbReference>
<feature type="region of interest" description="Disordered" evidence="1">
    <location>
        <begin position="126"/>
        <end position="200"/>
    </location>
</feature>